<dbReference type="Proteomes" id="UP000332594">
    <property type="component" value="Unassembled WGS sequence"/>
</dbReference>
<name>A0A485CFH7_RAOTE</name>
<organism evidence="3 4">
    <name type="scientific">Raoultella terrigena</name>
    <name type="common">Klebsiella terrigena</name>
    <dbReference type="NCBI Taxonomy" id="577"/>
    <lineage>
        <taxon>Bacteria</taxon>
        <taxon>Pseudomonadati</taxon>
        <taxon>Pseudomonadota</taxon>
        <taxon>Gammaproteobacteria</taxon>
        <taxon>Enterobacterales</taxon>
        <taxon>Enterobacteriaceae</taxon>
        <taxon>Klebsiella/Raoultella group</taxon>
        <taxon>Raoultella</taxon>
    </lineage>
</organism>
<evidence type="ECO:0000313" key="3">
    <source>
        <dbReference type="EMBL" id="VFS83407.1"/>
    </source>
</evidence>
<comment type="similarity">
    <text evidence="1">Belongs to the amidase family.</text>
</comment>
<dbReference type="PROSITE" id="PS00571">
    <property type="entry name" value="AMIDASES"/>
    <property type="match status" value="1"/>
</dbReference>
<evidence type="ECO:0000256" key="1">
    <source>
        <dbReference type="ARBA" id="ARBA00009199"/>
    </source>
</evidence>
<keyword evidence="3" id="KW-0436">Ligase</keyword>
<dbReference type="AlphaFoldDB" id="A0A485CFH7"/>
<dbReference type="EMBL" id="CAADJG010000002">
    <property type="protein sequence ID" value="VFS83407.1"/>
    <property type="molecule type" value="Genomic_DNA"/>
</dbReference>
<sequence>MAKQHCTGITASRSGFISRFTLGAGELTFAAKDTLDIAGHPTRAGSPVLQAAPPASRHAAVIQRLLENGCRLQGKTTLHELAFGVTGINAWSGTPLNPHYPALIPGGSSSGSATVVAAGEVDFALGTDTGGSVRMPAACCGVVGLKPTWGRVSRDGVIPAHSSLDCVGFFAREVATLRSALEKALGETAAQFPTQRSESGFISGLASAEIDRLILARLAQAGVAPSAVTLTGFSEAHEAGLTIISQENWQAFHAIVDAPDLAADVALRIRAGADISPPQRQAAEQIRAAFTRAVDAQLAKTPFILLPTLPALPPTLQEAADPLRVVNLTRLVRPFNLSGHPALTLPIGEIDQRPVALQIVGGKNREFALLSFAESLLAKLK</sequence>
<evidence type="ECO:0000259" key="2">
    <source>
        <dbReference type="Pfam" id="PF01425"/>
    </source>
</evidence>
<dbReference type="InterPro" id="IPR023631">
    <property type="entry name" value="Amidase_dom"/>
</dbReference>
<dbReference type="GO" id="GO:0016874">
    <property type="term" value="F:ligase activity"/>
    <property type="evidence" value="ECO:0007669"/>
    <property type="project" value="UniProtKB-KW"/>
</dbReference>
<keyword evidence="3" id="KW-0808">Transferase</keyword>
<dbReference type="EC" id="6.3.5.-" evidence="3"/>
<dbReference type="InterPro" id="IPR000120">
    <property type="entry name" value="Amidase"/>
</dbReference>
<dbReference type="SUPFAM" id="SSF75304">
    <property type="entry name" value="Amidase signature (AS) enzymes"/>
    <property type="match status" value="1"/>
</dbReference>
<protein>
    <submittedName>
        <fullName evidence="3">Glutamyl-tRNA(Gln) amidotransferase subunit A</fullName>
        <ecNumber evidence="3">6.3.5.-</ecNumber>
    </submittedName>
</protein>
<proteinExistence type="inferred from homology"/>
<dbReference type="RefSeq" id="WP_134527618.1">
    <property type="nucleotide sequence ID" value="NZ_BJNO01000020.1"/>
</dbReference>
<dbReference type="GO" id="GO:0016740">
    <property type="term" value="F:transferase activity"/>
    <property type="evidence" value="ECO:0007669"/>
    <property type="project" value="UniProtKB-KW"/>
</dbReference>
<dbReference type="PANTHER" id="PTHR11895">
    <property type="entry name" value="TRANSAMIDASE"/>
    <property type="match status" value="1"/>
</dbReference>
<feature type="domain" description="Amidase" evidence="2">
    <location>
        <begin position="29"/>
        <end position="199"/>
    </location>
</feature>
<dbReference type="Gene3D" id="3.90.1300.10">
    <property type="entry name" value="Amidase signature (AS) domain"/>
    <property type="match status" value="1"/>
</dbReference>
<feature type="domain" description="Amidase" evidence="2">
    <location>
        <begin position="258"/>
        <end position="370"/>
    </location>
</feature>
<reference evidence="3 4" key="1">
    <citation type="submission" date="2019-03" db="EMBL/GenBank/DDBJ databases">
        <authorList>
            <consortium name="Pathogen Informatics"/>
        </authorList>
    </citation>
    <scope>NUCLEOTIDE SEQUENCE [LARGE SCALE GENOMIC DNA]</scope>
    <source>
        <strain evidence="3 4">NCTC13038</strain>
    </source>
</reference>
<dbReference type="InterPro" id="IPR020556">
    <property type="entry name" value="Amidase_CS"/>
</dbReference>
<evidence type="ECO:0000313" key="4">
    <source>
        <dbReference type="Proteomes" id="UP000332594"/>
    </source>
</evidence>
<gene>
    <name evidence="3" type="primary">gatA_3</name>
    <name evidence="3" type="ORF">NCTC13038_04762</name>
</gene>
<accession>A0A485CFH7</accession>
<dbReference type="InterPro" id="IPR036928">
    <property type="entry name" value="AS_sf"/>
</dbReference>
<dbReference type="Pfam" id="PF01425">
    <property type="entry name" value="Amidase"/>
    <property type="match status" value="2"/>
</dbReference>
<dbReference type="PANTHER" id="PTHR11895:SF7">
    <property type="entry name" value="GLUTAMYL-TRNA(GLN) AMIDOTRANSFERASE SUBUNIT A, MITOCHONDRIAL"/>
    <property type="match status" value="1"/>
</dbReference>